<protein>
    <submittedName>
        <fullName evidence="2">Uncharacterized protein</fullName>
    </submittedName>
</protein>
<comment type="caution">
    <text evidence="2">The sequence shown here is derived from an EMBL/GenBank/DDBJ whole genome shotgun (WGS) entry which is preliminary data.</text>
</comment>
<feature type="coiled-coil region" evidence="1">
    <location>
        <begin position="11"/>
        <end position="56"/>
    </location>
</feature>
<proteinExistence type="predicted"/>
<keyword evidence="3" id="KW-1185">Reference proteome</keyword>
<keyword evidence="1" id="KW-0175">Coiled coil</keyword>
<evidence type="ECO:0000313" key="2">
    <source>
        <dbReference type="EMBL" id="CAG9323034.1"/>
    </source>
</evidence>
<dbReference type="AlphaFoldDB" id="A0AAU9J492"/>
<sequence>MESPQEGCSNSSDFLQKIAQLEEENRTLKMQLDEKIAELEETREKLKLLQEAQLDNKIPEITEPKSPGYENCITSTKTPSMILIDTVDFEINVDESKIYNRELHTKPDLVLSTFFRKLFLQISGRKWTPLDFYEKIAASFGNALSSTQFNDALQNEKLLFGANERDTVFSILQVDGSVQSEVLLHHLQVQVDEHMSNKSSDISSPASNNENIASFAPVEILKSDIIDTLDKFSVQILANLKTSQNFKEKCMEIFPEEVKLENMVKLLLDKDSRIEDGPDRNKLASYFMKGKEFAQREGLIEMIINDLFQDETEMQLIGDRDEITQIYERKAEFIDKCIEVDSRDTGCVTWNQIAEILQQLNINLSNTALKQFEVQCYAIKKSFNFIPYQEIFDDPIQIIEHSKPETPVSRPSLGRLMTRLVNDSPFDEEEDQDMS</sequence>
<reference evidence="2" key="1">
    <citation type="submission" date="2021-09" db="EMBL/GenBank/DDBJ databases">
        <authorList>
            <consortium name="AG Swart"/>
            <person name="Singh M."/>
            <person name="Singh A."/>
            <person name="Seah K."/>
            <person name="Emmerich C."/>
        </authorList>
    </citation>
    <scope>NUCLEOTIDE SEQUENCE</scope>
    <source>
        <strain evidence="2">ATCC30299</strain>
    </source>
</reference>
<gene>
    <name evidence="2" type="ORF">BSTOLATCC_MIC32939</name>
</gene>
<dbReference type="Proteomes" id="UP001162131">
    <property type="component" value="Unassembled WGS sequence"/>
</dbReference>
<dbReference type="EMBL" id="CAJZBQ010000033">
    <property type="protein sequence ID" value="CAG9323034.1"/>
    <property type="molecule type" value="Genomic_DNA"/>
</dbReference>
<evidence type="ECO:0000313" key="3">
    <source>
        <dbReference type="Proteomes" id="UP001162131"/>
    </source>
</evidence>
<accession>A0AAU9J492</accession>
<name>A0AAU9J492_9CILI</name>
<evidence type="ECO:0000256" key="1">
    <source>
        <dbReference type="SAM" id="Coils"/>
    </source>
</evidence>
<organism evidence="2 3">
    <name type="scientific">Blepharisma stoltei</name>
    <dbReference type="NCBI Taxonomy" id="1481888"/>
    <lineage>
        <taxon>Eukaryota</taxon>
        <taxon>Sar</taxon>
        <taxon>Alveolata</taxon>
        <taxon>Ciliophora</taxon>
        <taxon>Postciliodesmatophora</taxon>
        <taxon>Heterotrichea</taxon>
        <taxon>Heterotrichida</taxon>
        <taxon>Blepharismidae</taxon>
        <taxon>Blepharisma</taxon>
    </lineage>
</organism>